<dbReference type="EMBL" id="CAKXAJ010025770">
    <property type="protein sequence ID" value="CAH2243755.1"/>
    <property type="molecule type" value="Genomic_DNA"/>
</dbReference>
<dbReference type="InterPro" id="IPR004192">
    <property type="entry name" value="Rieske_TM"/>
</dbReference>
<keyword evidence="3" id="KW-0812">Transmembrane</keyword>
<reference evidence="14" key="1">
    <citation type="submission" date="2022-03" db="EMBL/GenBank/DDBJ databases">
        <authorList>
            <person name="Lindestad O."/>
        </authorList>
    </citation>
    <scope>NUCLEOTIDE SEQUENCE</scope>
</reference>
<keyword evidence="4" id="KW-0001">2Fe-2S</keyword>
<dbReference type="PROSITE" id="PS51296">
    <property type="entry name" value="RIESKE"/>
    <property type="match status" value="1"/>
</dbReference>
<dbReference type="CDD" id="cd03470">
    <property type="entry name" value="Rieske_cytochrome_bc1"/>
    <property type="match status" value="1"/>
</dbReference>
<dbReference type="InterPro" id="IPR014349">
    <property type="entry name" value="Rieske_Fe-S_prot"/>
</dbReference>
<keyword evidence="6" id="KW-1133">Transmembrane helix</keyword>
<dbReference type="Gene3D" id="2.102.10.10">
    <property type="entry name" value="Rieske [2Fe-2S] iron-sulphur domain"/>
    <property type="match status" value="1"/>
</dbReference>
<accession>A0A8S4RXP8</accession>
<dbReference type="InterPro" id="IPR005805">
    <property type="entry name" value="Rieske_Fe-S_prot_C"/>
</dbReference>
<feature type="domain" description="Rieske" evidence="13">
    <location>
        <begin position="197"/>
        <end position="264"/>
    </location>
</feature>
<evidence type="ECO:0000256" key="10">
    <source>
        <dbReference type="ARBA" id="ARBA00023157"/>
    </source>
</evidence>
<keyword evidence="12" id="KW-0679">Respiratory chain</keyword>
<dbReference type="SUPFAM" id="SSF50022">
    <property type="entry name" value="ISP domain"/>
    <property type="match status" value="1"/>
</dbReference>
<keyword evidence="12" id="KW-0496">Mitochondrion</keyword>
<dbReference type="Pfam" id="PF02921">
    <property type="entry name" value="UCR_TM"/>
    <property type="match status" value="1"/>
</dbReference>
<evidence type="ECO:0000313" key="14">
    <source>
        <dbReference type="EMBL" id="CAH2243755.1"/>
    </source>
</evidence>
<dbReference type="NCBIfam" id="TIGR01416">
    <property type="entry name" value="Rieske_proteo"/>
    <property type="match status" value="1"/>
</dbReference>
<keyword evidence="7" id="KW-0408">Iron</keyword>
<evidence type="ECO:0000256" key="4">
    <source>
        <dbReference type="ARBA" id="ARBA00022714"/>
    </source>
</evidence>
<keyword evidence="8" id="KW-0411">Iron-sulfur</keyword>
<dbReference type="OrthoDB" id="1637982at2759"/>
<dbReference type="EC" id="7.1.1.8" evidence="11"/>
<dbReference type="Pfam" id="PF00355">
    <property type="entry name" value="Rieske"/>
    <property type="match status" value="1"/>
</dbReference>
<dbReference type="Gene3D" id="1.20.5.270">
    <property type="entry name" value="Ubiquinol cytochrome reductase, transmembrane domain"/>
    <property type="match status" value="1"/>
</dbReference>
<dbReference type="PRINTS" id="PR00162">
    <property type="entry name" value="RIESKE"/>
</dbReference>
<dbReference type="InterPro" id="IPR036922">
    <property type="entry name" value="Rieske_2Fe-2S_sf"/>
</dbReference>
<comment type="catalytic activity">
    <reaction evidence="11">
        <text>a quinol + 2 Fe(III)-[cytochrome c](out) = a quinone + 2 Fe(II)-[cytochrome c](out) + 2 H(+)(out)</text>
        <dbReference type="Rhea" id="RHEA:11484"/>
        <dbReference type="Rhea" id="RHEA-COMP:10350"/>
        <dbReference type="Rhea" id="RHEA-COMP:14399"/>
        <dbReference type="ChEBI" id="CHEBI:15378"/>
        <dbReference type="ChEBI" id="CHEBI:24646"/>
        <dbReference type="ChEBI" id="CHEBI:29033"/>
        <dbReference type="ChEBI" id="CHEBI:29034"/>
        <dbReference type="ChEBI" id="CHEBI:132124"/>
        <dbReference type="EC" id="7.1.1.8"/>
    </reaction>
</comment>
<evidence type="ECO:0000256" key="9">
    <source>
        <dbReference type="ARBA" id="ARBA00023136"/>
    </source>
</evidence>
<keyword evidence="10" id="KW-1015">Disulfide bond</keyword>
<comment type="cofactor">
    <cofactor evidence="11">
        <name>[2Fe-2S] cluster</name>
        <dbReference type="ChEBI" id="CHEBI:190135"/>
    </cofactor>
    <text evidence="11">Binds 1 [2Fe-2S] cluster per subunit.</text>
</comment>
<evidence type="ECO:0000256" key="2">
    <source>
        <dbReference type="ARBA" id="ARBA00010651"/>
    </source>
</evidence>
<dbReference type="GO" id="GO:0005743">
    <property type="term" value="C:mitochondrial inner membrane"/>
    <property type="evidence" value="ECO:0007669"/>
    <property type="project" value="UniProtKB-SubCell"/>
</dbReference>
<dbReference type="AlphaFoldDB" id="A0A8S4RXP8"/>
<evidence type="ECO:0000256" key="11">
    <source>
        <dbReference type="RuleBase" id="RU004494"/>
    </source>
</evidence>
<feature type="non-terminal residue" evidence="14">
    <location>
        <position position="1"/>
    </location>
</feature>
<keyword evidence="5" id="KW-0479">Metal-binding</keyword>
<dbReference type="PANTHER" id="PTHR10134">
    <property type="entry name" value="CYTOCHROME B-C1 COMPLEX SUBUNIT RIESKE, MITOCHONDRIAL"/>
    <property type="match status" value="1"/>
</dbReference>
<organism evidence="14 15">
    <name type="scientific">Pararge aegeria aegeria</name>
    <dbReference type="NCBI Taxonomy" id="348720"/>
    <lineage>
        <taxon>Eukaryota</taxon>
        <taxon>Metazoa</taxon>
        <taxon>Ecdysozoa</taxon>
        <taxon>Arthropoda</taxon>
        <taxon>Hexapoda</taxon>
        <taxon>Insecta</taxon>
        <taxon>Pterygota</taxon>
        <taxon>Neoptera</taxon>
        <taxon>Endopterygota</taxon>
        <taxon>Lepidoptera</taxon>
        <taxon>Glossata</taxon>
        <taxon>Ditrysia</taxon>
        <taxon>Papilionoidea</taxon>
        <taxon>Nymphalidae</taxon>
        <taxon>Satyrinae</taxon>
        <taxon>Satyrini</taxon>
        <taxon>Parargina</taxon>
        <taxon>Pararge</taxon>
    </lineage>
</organism>
<gene>
    <name evidence="14" type="primary">jg14641</name>
    <name evidence="14" type="ORF">PAEG_LOCUS19843</name>
</gene>
<keyword evidence="11" id="KW-0249">Electron transport</keyword>
<comment type="caution">
    <text evidence="14">The sequence shown here is derived from an EMBL/GenBank/DDBJ whole genome shotgun (WGS) entry which is preliminary data.</text>
</comment>
<dbReference type="InterPro" id="IPR006317">
    <property type="entry name" value="Ubiquinol_cyt_c_Rdtase_Fe-S-su"/>
</dbReference>
<evidence type="ECO:0000256" key="7">
    <source>
        <dbReference type="ARBA" id="ARBA00023004"/>
    </source>
</evidence>
<evidence type="ECO:0000256" key="3">
    <source>
        <dbReference type="ARBA" id="ARBA00022692"/>
    </source>
</evidence>
<dbReference type="GO" id="GO:0008121">
    <property type="term" value="F:quinol-cytochrome-c reductase activity"/>
    <property type="evidence" value="ECO:0007669"/>
    <property type="project" value="UniProtKB-EC"/>
</dbReference>
<dbReference type="GO" id="GO:0051537">
    <property type="term" value="F:2 iron, 2 sulfur cluster binding"/>
    <property type="evidence" value="ECO:0007669"/>
    <property type="project" value="UniProtKB-KW"/>
</dbReference>
<evidence type="ECO:0000313" key="15">
    <source>
        <dbReference type="Proteomes" id="UP000838756"/>
    </source>
</evidence>
<proteinExistence type="inferred from homology"/>
<keyword evidence="15" id="KW-1185">Reference proteome</keyword>
<dbReference type="SUPFAM" id="SSF81502">
    <property type="entry name" value="ISP transmembrane anchor"/>
    <property type="match status" value="1"/>
</dbReference>
<dbReference type="Proteomes" id="UP000838756">
    <property type="component" value="Unassembled WGS sequence"/>
</dbReference>
<name>A0A8S4RXP8_9NEOP</name>
<evidence type="ECO:0000256" key="1">
    <source>
        <dbReference type="ARBA" id="ARBA00004167"/>
    </source>
</evidence>
<dbReference type="GO" id="GO:0046872">
    <property type="term" value="F:metal ion binding"/>
    <property type="evidence" value="ECO:0007669"/>
    <property type="project" value="UniProtKB-KW"/>
</dbReference>
<comment type="subcellular location">
    <subcellularLocation>
        <location evidence="1">Membrane</location>
        <topology evidence="1">Single-pass membrane protein</topology>
    </subcellularLocation>
    <subcellularLocation>
        <location evidence="12">Mitochondrion inner membrane</location>
    </subcellularLocation>
</comment>
<dbReference type="InterPro" id="IPR017941">
    <property type="entry name" value="Rieske_2Fe-2S"/>
</dbReference>
<dbReference type="FunFam" id="2.102.10.10:FF:000001">
    <property type="entry name" value="Cytochrome b-c1 complex subunit Rieske, mitochondrial"/>
    <property type="match status" value="1"/>
</dbReference>
<keyword evidence="11" id="KW-0813">Transport</keyword>
<sequence>CSRRILRNSCLDAEVKLLYFSKNDKEDKVFICTKPVQRSKFQCKLSTSSKLFDLVLWTQVRFQQGPPKLHRDIEHPSFDHYRKNKYKDLSKTTWHSGDDKKGYTSVIGFFGLLCGMYGVKSELTHFLMSMAAPADVRALAAIEIDIGNVAPGACLSYKWRGKPLFVKHRTPAEISAEASTPLTSLRDPETPEQRTPEKPEWLIVIGICTHLGCVPVPNSGDWTGGFYCPCHGSHYDNVGRTRKGPAPLNLEVPPYKFLSDTLVIVG</sequence>
<comment type="miscellaneous">
    <text evidence="11">The Rieske protein is a high potential 2Fe-2S protein.</text>
</comment>
<dbReference type="InterPro" id="IPR037008">
    <property type="entry name" value="bc1_Rieske_TM_sf"/>
</dbReference>
<evidence type="ECO:0000256" key="8">
    <source>
        <dbReference type="ARBA" id="ARBA00023014"/>
    </source>
</evidence>
<comment type="similarity">
    <text evidence="2">Belongs to the Rieske iron-sulfur protein family.</text>
</comment>
<protein>
    <recommendedName>
        <fullName evidence="11">Cytochrome b-c1 complex subunit Rieske, mitochondrial</fullName>
        <ecNumber evidence="11">7.1.1.8</ecNumber>
    </recommendedName>
</protein>
<evidence type="ECO:0000256" key="5">
    <source>
        <dbReference type="ARBA" id="ARBA00022723"/>
    </source>
</evidence>
<evidence type="ECO:0000256" key="6">
    <source>
        <dbReference type="ARBA" id="ARBA00022989"/>
    </source>
</evidence>
<keyword evidence="9" id="KW-0472">Membrane</keyword>
<evidence type="ECO:0000256" key="12">
    <source>
        <dbReference type="RuleBase" id="RU004495"/>
    </source>
</evidence>
<evidence type="ECO:0000259" key="13">
    <source>
        <dbReference type="PROSITE" id="PS51296"/>
    </source>
</evidence>